<proteinExistence type="predicted"/>
<name>A0A081R8G9_SPHCR</name>
<dbReference type="EMBL" id="JFHR01000081">
    <property type="protein sequence ID" value="KEQ51492.1"/>
    <property type="molecule type" value="Genomic_DNA"/>
</dbReference>
<evidence type="ECO:0000259" key="3">
    <source>
        <dbReference type="PROSITE" id="PS50977"/>
    </source>
</evidence>
<dbReference type="Gene3D" id="1.10.357.10">
    <property type="entry name" value="Tetracycline Repressor, domain 2"/>
    <property type="match status" value="1"/>
</dbReference>
<dbReference type="AlphaFoldDB" id="A0A081R8G9"/>
<reference evidence="4 5" key="1">
    <citation type="submission" date="2014-02" db="EMBL/GenBank/DDBJ databases">
        <title>Whole genome sequence of Sphingobium chlorophenolicum NBRC 16172.</title>
        <authorList>
            <person name="Gan H.M."/>
            <person name="Gan H.Y."/>
            <person name="Chew T.H."/>
            <person name="Savka M.A."/>
        </authorList>
    </citation>
    <scope>NUCLEOTIDE SEQUENCE [LARGE SCALE GENOMIC DNA]</scope>
    <source>
        <strain evidence="4 5">NBRC 16172</strain>
    </source>
</reference>
<evidence type="ECO:0000256" key="1">
    <source>
        <dbReference type="ARBA" id="ARBA00023125"/>
    </source>
</evidence>
<dbReference type="InterPro" id="IPR039536">
    <property type="entry name" value="TetR_C_Proteobacteria"/>
</dbReference>
<gene>
    <name evidence="4" type="ORF">BV95_04242</name>
</gene>
<organism evidence="4 5">
    <name type="scientific">Sphingobium chlorophenolicum</name>
    <dbReference type="NCBI Taxonomy" id="46429"/>
    <lineage>
        <taxon>Bacteria</taxon>
        <taxon>Pseudomonadati</taxon>
        <taxon>Pseudomonadota</taxon>
        <taxon>Alphaproteobacteria</taxon>
        <taxon>Sphingomonadales</taxon>
        <taxon>Sphingomonadaceae</taxon>
        <taxon>Sphingobium</taxon>
    </lineage>
</organism>
<keyword evidence="1 2" id="KW-0238">DNA-binding</keyword>
<feature type="domain" description="HTH tetR-type" evidence="3">
    <location>
        <begin position="1"/>
        <end position="37"/>
    </location>
</feature>
<dbReference type="InterPro" id="IPR050109">
    <property type="entry name" value="HTH-type_TetR-like_transc_reg"/>
</dbReference>
<dbReference type="Pfam" id="PF14246">
    <property type="entry name" value="TetR_C_7"/>
    <property type="match status" value="1"/>
</dbReference>
<evidence type="ECO:0000256" key="2">
    <source>
        <dbReference type="PROSITE-ProRule" id="PRU00335"/>
    </source>
</evidence>
<dbReference type="SUPFAM" id="SSF48498">
    <property type="entry name" value="Tetracyclin repressor-like, C-terminal domain"/>
    <property type="match status" value="1"/>
</dbReference>
<comment type="caution">
    <text evidence="4">The sequence shown here is derived from an EMBL/GenBank/DDBJ whole genome shotgun (WGS) entry which is preliminary data.</text>
</comment>
<dbReference type="eggNOG" id="COG1309">
    <property type="taxonomic scope" value="Bacteria"/>
</dbReference>
<dbReference type="GO" id="GO:0003700">
    <property type="term" value="F:DNA-binding transcription factor activity"/>
    <property type="evidence" value="ECO:0007669"/>
    <property type="project" value="TreeGrafter"/>
</dbReference>
<dbReference type="PANTHER" id="PTHR30055">
    <property type="entry name" value="HTH-TYPE TRANSCRIPTIONAL REGULATOR RUTR"/>
    <property type="match status" value="1"/>
</dbReference>
<dbReference type="GO" id="GO:0000976">
    <property type="term" value="F:transcription cis-regulatory region binding"/>
    <property type="evidence" value="ECO:0007669"/>
    <property type="project" value="TreeGrafter"/>
</dbReference>
<dbReference type="InterPro" id="IPR001647">
    <property type="entry name" value="HTH_TetR"/>
</dbReference>
<sequence length="179" mass="19932">MSQIAERLGGSKATLWTYFSSKEDLFRHVVDSASMELQRELVIELDQSDILEEALLRFCRQLIESVVSPSALALRRVVAAEAVRFPEVAQIFFRNAPARLHSLLAAILEAHMSKGNLRSADPLEAAQVLTSICHGQCFRRAAFGLSEEIESHEILADASLAVDVFLRAYGRPARTRLHT</sequence>
<dbReference type="SUPFAM" id="SSF46689">
    <property type="entry name" value="Homeodomain-like"/>
    <property type="match status" value="1"/>
</dbReference>
<dbReference type="InterPro" id="IPR009057">
    <property type="entry name" value="Homeodomain-like_sf"/>
</dbReference>
<accession>A0A081R8G9</accession>
<dbReference type="Pfam" id="PF00440">
    <property type="entry name" value="TetR_N"/>
    <property type="match status" value="1"/>
</dbReference>
<dbReference type="Gene3D" id="1.10.10.60">
    <property type="entry name" value="Homeodomain-like"/>
    <property type="match status" value="1"/>
</dbReference>
<comment type="caution">
    <text evidence="2">Lacks conserved residue(s) required for the propagation of feature annotation.</text>
</comment>
<dbReference type="InterPro" id="IPR036271">
    <property type="entry name" value="Tet_transcr_reg_TetR-rel_C_sf"/>
</dbReference>
<evidence type="ECO:0000313" key="4">
    <source>
        <dbReference type="EMBL" id="KEQ51492.1"/>
    </source>
</evidence>
<dbReference type="PANTHER" id="PTHR30055:SF146">
    <property type="entry name" value="HTH-TYPE TRANSCRIPTIONAL DUAL REGULATOR CECR"/>
    <property type="match status" value="1"/>
</dbReference>
<protein>
    <submittedName>
        <fullName evidence="4">TetR family transcriptional regulator</fullName>
    </submittedName>
</protein>
<dbReference type="PROSITE" id="PS50977">
    <property type="entry name" value="HTH_TETR_2"/>
    <property type="match status" value="1"/>
</dbReference>
<evidence type="ECO:0000313" key="5">
    <source>
        <dbReference type="Proteomes" id="UP000028411"/>
    </source>
</evidence>
<dbReference type="Proteomes" id="UP000028411">
    <property type="component" value="Unassembled WGS sequence"/>
</dbReference>